<keyword evidence="6" id="KW-1185">Reference proteome</keyword>
<comment type="similarity">
    <text evidence="4">Belongs to the MT-A70-like family.</text>
</comment>
<dbReference type="EMBL" id="QXXQ01000007">
    <property type="protein sequence ID" value="RID91202.1"/>
    <property type="molecule type" value="Genomic_DNA"/>
</dbReference>
<name>A0A398BLB4_9RHOB</name>
<dbReference type="GO" id="GO:0032259">
    <property type="term" value="P:methylation"/>
    <property type="evidence" value="ECO:0007669"/>
    <property type="project" value="UniProtKB-KW"/>
</dbReference>
<dbReference type="InterPro" id="IPR029063">
    <property type="entry name" value="SAM-dependent_MTases_sf"/>
</dbReference>
<dbReference type="SUPFAM" id="SSF53335">
    <property type="entry name" value="S-adenosyl-L-methionine-dependent methyltransferases"/>
    <property type="match status" value="1"/>
</dbReference>
<evidence type="ECO:0000313" key="5">
    <source>
        <dbReference type="EMBL" id="RID91202.1"/>
    </source>
</evidence>
<evidence type="ECO:0000313" key="6">
    <source>
        <dbReference type="Proteomes" id="UP000266649"/>
    </source>
</evidence>
<organism evidence="5 6">
    <name type="scientific">Gemmobacter lutimaris</name>
    <dbReference type="NCBI Taxonomy" id="2306023"/>
    <lineage>
        <taxon>Bacteria</taxon>
        <taxon>Pseudomonadati</taxon>
        <taxon>Pseudomonadota</taxon>
        <taxon>Alphaproteobacteria</taxon>
        <taxon>Rhodobacterales</taxon>
        <taxon>Paracoccaceae</taxon>
        <taxon>Gemmobacter</taxon>
    </lineage>
</organism>
<protein>
    <submittedName>
        <fullName evidence="5">DNA methyltransferase</fullName>
    </submittedName>
</protein>
<accession>A0A398BLB4</accession>
<keyword evidence="3" id="KW-0949">S-adenosyl-L-methionine</keyword>
<evidence type="ECO:0000256" key="3">
    <source>
        <dbReference type="ARBA" id="ARBA00022691"/>
    </source>
</evidence>
<dbReference type="RefSeq" id="WP_119135253.1">
    <property type="nucleotide sequence ID" value="NZ_QXXQ01000007.1"/>
</dbReference>
<keyword evidence="2 5" id="KW-0808">Transferase</keyword>
<evidence type="ECO:0000256" key="2">
    <source>
        <dbReference type="ARBA" id="ARBA00022679"/>
    </source>
</evidence>
<evidence type="ECO:0000256" key="1">
    <source>
        <dbReference type="ARBA" id="ARBA00022603"/>
    </source>
</evidence>
<dbReference type="OrthoDB" id="9800596at2"/>
<dbReference type="PANTHER" id="PTHR12829:SF7">
    <property type="entry name" value="N6-ADENOSINE-METHYLTRANSFERASE CATALYTIC SUBUNIT"/>
    <property type="match status" value="1"/>
</dbReference>
<dbReference type="PROSITE" id="PS51143">
    <property type="entry name" value="MT_A70"/>
    <property type="match status" value="1"/>
</dbReference>
<dbReference type="PANTHER" id="PTHR12829">
    <property type="entry name" value="N6-ADENOSINE-METHYLTRANSFERASE"/>
    <property type="match status" value="1"/>
</dbReference>
<dbReference type="Proteomes" id="UP000266649">
    <property type="component" value="Unassembled WGS sequence"/>
</dbReference>
<dbReference type="AlphaFoldDB" id="A0A398BLB4"/>
<evidence type="ECO:0000256" key="4">
    <source>
        <dbReference type="PROSITE-ProRule" id="PRU00489"/>
    </source>
</evidence>
<proteinExistence type="inferred from homology"/>
<comment type="caution">
    <text evidence="5">The sequence shown here is derived from an EMBL/GenBank/DDBJ whole genome shotgun (WGS) entry which is preliminary data.</text>
</comment>
<reference evidence="5 6" key="1">
    <citation type="submission" date="2018-09" db="EMBL/GenBank/DDBJ databases">
        <title>Gemmobacter lutimaris sp. nov., a marine bacterium isolated from tidal flat.</title>
        <authorList>
            <person name="Lee D.W."/>
            <person name="Yoo Y."/>
            <person name="Kim J.-J."/>
            <person name="Kim B.S."/>
        </authorList>
    </citation>
    <scope>NUCLEOTIDE SEQUENCE [LARGE SCALE GENOMIC DNA]</scope>
    <source>
        <strain evidence="5 6">YJ-T1-11</strain>
    </source>
</reference>
<dbReference type="InterPro" id="IPR007757">
    <property type="entry name" value="MT-A70-like"/>
</dbReference>
<dbReference type="Pfam" id="PF05063">
    <property type="entry name" value="MT-A70"/>
    <property type="match status" value="1"/>
</dbReference>
<dbReference type="GO" id="GO:0008168">
    <property type="term" value="F:methyltransferase activity"/>
    <property type="evidence" value="ECO:0007669"/>
    <property type="project" value="UniProtKB-KW"/>
</dbReference>
<gene>
    <name evidence="5" type="ORF">D2N39_13150</name>
</gene>
<sequence>MNVPAPVTLIPGDAKAVQDVRPYGGFQIVLADPPWNFSGNSKAKPGKNARQHYDCMPLDEIAALPVKDVVALDALLLMWVTVPFAELAFRVLKGWGFKYKSQLVWPKSRIGTGYWARNKHELLYIARRGRFPCPGNALFPTSIIPGRSREHSRKPDWVHEVIDAQYPETQRVEIFARQPRPGWVVLGNQVNRFEGVAA</sequence>
<keyword evidence="1 5" id="KW-0489">Methyltransferase</keyword>